<evidence type="ECO:0000256" key="1">
    <source>
        <dbReference type="SAM" id="MobiDB-lite"/>
    </source>
</evidence>
<evidence type="ECO:0000313" key="3">
    <source>
        <dbReference type="Proteomes" id="UP000184440"/>
    </source>
</evidence>
<proteinExistence type="predicted"/>
<dbReference type="OrthoDB" id="9150238at2"/>
<name>A0A1M7L3G1_9ACTN</name>
<evidence type="ECO:0000313" key="2">
    <source>
        <dbReference type="EMBL" id="SHM71831.1"/>
    </source>
</evidence>
<dbReference type="InterPro" id="IPR035897">
    <property type="entry name" value="Toll_tir_struct_dom_sf"/>
</dbReference>
<dbReference type="STRING" id="134849.SAMN05443668_1011327"/>
<dbReference type="RefSeq" id="WP_073252411.1">
    <property type="nucleotide sequence ID" value="NZ_FRCS01000001.1"/>
</dbReference>
<organism evidence="2 3">
    <name type="scientific">Cryptosporangium aurantiacum</name>
    <dbReference type="NCBI Taxonomy" id="134849"/>
    <lineage>
        <taxon>Bacteria</taxon>
        <taxon>Bacillati</taxon>
        <taxon>Actinomycetota</taxon>
        <taxon>Actinomycetes</taxon>
        <taxon>Cryptosporangiales</taxon>
        <taxon>Cryptosporangiaceae</taxon>
        <taxon>Cryptosporangium</taxon>
    </lineage>
</organism>
<protein>
    <submittedName>
        <fullName evidence="2">FxsC C-terminal domain-containing protein</fullName>
    </submittedName>
</protein>
<dbReference type="EMBL" id="FRCS01000001">
    <property type="protein sequence ID" value="SHM71831.1"/>
    <property type="molecule type" value="Genomic_DNA"/>
</dbReference>
<dbReference type="AlphaFoldDB" id="A0A1M7L3G1"/>
<dbReference type="InterPro" id="IPR047603">
    <property type="entry name" value="FxsC_N"/>
</dbReference>
<accession>A0A1M7L3G1</accession>
<dbReference type="Gene3D" id="3.40.50.10140">
    <property type="entry name" value="Toll/interleukin-1 receptor homology (TIR) domain"/>
    <property type="match status" value="1"/>
</dbReference>
<feature type="compositionally biased region" description="Basic and acidic residues" evidence="1">
    <location>
        <begin position="395"/>
        <end position="404"/>
    </location>
</feature>
<dbReference type="Proteomes" id="UP000184440">
    <property type="component" value="Unassembled WGS sequence"/>
</dbReference>
<keyword evidence="3" id="KW-1185">Reference proteome</keyword>
<dbReference type="NCBIfam" id="NF040588">
    <property type="entry name" value="FxsC_Nterm"/>
    <property type="match status" value="1"/>
</dbReference>
<dbReference type="InterPro" id="IPR026367">
    <property type="entry name" value="FxsC_C"/>
</dbReference>
<reference evidence="2 3" key="1">
    <citation type="submission" date="2016-11" db="EMBL/GenBank/DDBJ databases">
        <authorList>
            <person name="Jaros S."/>
            <person name="Januszkiewicz K."/>
            <person name="Wedrychowicz H."/>
        </authorList>
    </citation>
    <scope>NUCLEOTIDE SEQUENCE [LARGE SCALE GENOMIC DNA]</scope>
    <source>
        <strain evidence="2 3">DSM 46144</strain>
    </source>
</reference>
<dbReference type="SUPFAM" id="SSF52200">
    <property type="entry name" value="Toll/Interleukin receptor TIR domain"/>
    <property type="match status" value="1"/>
</dbReference>
<gene>
    <name evidence="2" type="ORF">SAMN05443668_1011327</name>
</gene>
<dbReference type="NCBIfam" id="TIGR04276">
    <property type="entry name" value="FxsC_Cterm"/>
    <property type="match status" value="1"/>
</dbReference>
<feature type="region of interest" description="Disordered" evidence="1">
    <location>
        <begin position="384"/>
        <end position="404"/>
    </location>
</feature>
<sequence length="404" mass="43439">MDTPAGRRSSSGAYFFVSYAQVPPIEGEEPRSDPLVDTFFTDLVTHVGRHATDTSRRLGLYDKTLEPGRDWGNAVGHALSEAEVFVPLYSPRYFRGSWTRRERLLFEDRLRAAHADPARHIKPVLWMPLPPGTSTASTGAEALGRGVPQYAELGLGPLCDVARTEPAGTYRDAYEEIVDRLAKQIVDVAEHSPIGPSPAASPATTVPVSLDVADFVIAVFAPTAESPPSGADPVAYGATALAWSPFAATRPVPIAQQASYVTERLDLNATVTAVPGAHPLWTQKPAILLVDVWQAADPDASPSLLQVLKGLPSWVLPVAITDGDDSGVPARAAEARARTLAMLTDAGAEPRLAAADGYDRFMNVMPTLVTRARRRFFREIPSSYPGRPRLGGTDSVRRAVEGDD</sequence>